<sequence length="171" mass="19941">MTYYLRMGMEIQFMKKNKWWLVLTIIWLILIYSMTEMSYFNGESTSTAIEKTIDRTETIKKKIVKPDDTAPIVSQQADPRIIHHLNVFFRKSAHIIVFGILAICIYQSLKRSSYSYVLALLLTFLYAIFDEWHQSFIPERTSAFKDVLFDTFGACIALLLLYSISRGKTQA</sequence>
<feature type="transmembrane region" description="Helical" evidence="1">
    <location>
        <begin position="20"/>
        <end position="40"/>
    </location>
</feature>
<feature type="transmembrane region" description="Helical" evidence="1">
    <location>
        <begin position="88"/>
        <end position="106"/>
    </location>
</feature>
<dbReference type="AlphaFoldDB" id="A0A9C7G9J3"/>
<feature type="transmembrane region" description="Helical" evidence="1">
    <location>
        <begin position="113"/>
        <end position="129"/>
    </location>
</feature>
<evidence type="ECO:0000313" key="4">
    <source>
        <dbReference type="Proteomes" id="UP000789845"/>
    </source>
</evidence>
<dbReference type="Pfam" id="PF04892">
    <property type="entry name" value="VanZ"/>
    <property type="match status" value="1"/>
</dbReference>
<dbReference type="InterPro" id="IPR006976">
    <property type="entry name" value="VanZ-like"/>
</dbReference>
<dbReference type="NCBIfam" id="NF037970">
    <property type="entry name" value="vanZ_1"/>
    <property type="match status" value="1"/>
</dbReference>
<name>A0A9C7G9J3_9BACI</name>
<dbReference type="PANTHER" id="PTHR28008">
    <property type="entry name" value="DOMAIN PROTEIN, PUTATIVE (AFU_ORTHOLOGUE AFUA_3G10980)-RELATED"/>
    <property type="match status" value="1"/>
</dbReference>
<gene>
    <name evidence="3" type="ORF">NEOCIP111885_02205</name>
</gene>
<keyword evidence="1" id="KW-0812">Transmembrane</keyword>
<protein>
    <recommendedName>
        <fullName evidence="2">VanZ-like domain-containing protein</fullName>
    </recommendedName>
</protein>
<accession>A0A9C7G9J3</accession>
<comment type="caution">
    <text evidence="3">The sequence shown here is derived from an EMBL/GenBank/DDBJ whole genome shotgun (WGS) entry which is preliminary data.</text>
</comment>
<dbReference type="Proteomes" id="UP000789845">
    <property type="component" value="Unassembled WGS sequence"/>
</dbReference>
<evidence type="ECO:0000313" key="3">
    <source>
        <dbReference type="EMBL" id="CAG9608511.1"/>
    </source>
</evidence>
<keyword evidence="1" id="KW-1133">Transmembrane helix</keyword>
<dbReference type="PANTHER" id="PTHR28008:SF1">
    <property type="entry name" value="DOMAIN PROTEIN, PUTATIVE (AFU_ORTHOLOGUE AFUA_3G10980)-RELATED"/>
    <property type="match status" value="1"/>
</dbReference>
<reference evidence="3" key="1">
    <citation type="submission" date="2021-10" db="EMBL/GenBank/DDBJ databases">
        <authorList>
            <person name="Criscuolo A."/>
        </authorList>
    </citation>
    <scope>NUCLEOTIDE SEQUENCE</scope>
    <source>
        <strain evidence="3">CIP111885</strain>
    </source>
</reference>
<evidence type="ECO:0000256" key="1">
    <source>
        <dbReference type="SAM" id="Phobius"/>
    </source>
</evidence>
<dbReference type="EMBL" id="CAKJTG010000010">
    <property type="protein sequence ID" value="CAG9608511.1"/>
    <property type="molecule type" value="Genomic_DNA"/>
</dbReference>
<keyword evidence="4" id="KW-1185">Reference proteome</keyword>
<keyword evidence="1" id="KW-0472">Membrane</keyword>
<evidence type="ECO:0000259" key="2">
    <source>
        <dbReference type="Pfam" id="PF04892"/>
    </source>
</evidence>
<proteinExistence type="predicted"/>
<organism evidence="3 4">
    <name type="scientific">Pseudoneobacillus rhizosphaerae</name>
    <dbReference type="NCBI Taxonomy" id="2880968"/>
    <lineage>
        <taxon>Bacteria</taxon>
        <taxon>Bacillati</taxon>
        <taxon>Bacillota</taxon>
        <taxon>Bacilli</taxon>
        <taxon>Bacillales</taxon>
        <taxon>Bacillaceae</taxon>
        <taxon>Pseudoneobacillus</taxon>
    </lineage>
</organism>
<feature type="transmembrane region" description="Helical" evidence="1">
    <location>
        <begin position="149"/>
        <end position="165"/>
    </location>
</feature>
<feature type="domain" description="VanZ-like" evidence="2">
    <location>
        <begin position="21"/>
        <end position="162"/>
    </location>
</feature>